<dbReference type="Gene3D" id="1.10.10.60">
    <property type="entry name" value="Homeodomain-like"/>
    <property type="match status" value="1"/>
</dbReference>
<dbReference type="InterPro" id="IPR012337">
    <property type="entry name" value="RNaseH-like_sf"/>
</dbReference>
<organism evidence="7 8">
    <name type="scientific">Dictyobacter formicarum</name>
    <dbReference type="NCBI Taxonomy" id="2778368"/>
    <lineage>
        <taxon>Bacteria</taxon>
        <taxon>Bacillati</taxon>
        <taxon>Chloroflexota</taxon>
        <taxon>Ktedonobacteria</taxon>
        <taxon>Ktedonobacterales</taxon>
        <taxon>Dictyobacteraceae</taxon>
        <taxon>Dictyobacter</taxon>
    </lineage>
</organism>
<evidence type="ECO:0000313" key="8">
    <source>
        <dbReference type="Proteomes" id="UP000635565"/>
    </source>
</evidence>
<accession>A0ABQ3VP68</accession>
<keyword evidence="2" id="KW-0815">Transposition</keyword>
<dbReference type="InterPro" id="IPR054353">
    <property type="entry name" value="IstA-like_C"/>
</dbReference>
<dbReference type="SUPFAM" id="SSF53098">
    <property type="entry name" value="Ribonuclease H-like"/>
    <property type="match status" value="1"/>
</dbReference>
<evidence type="ECO:0000259" key="5">
    <source>
        <dbReference type="PROSITE" id="PS50531"/>
    </source>
</evidence>
<evidence type="ECO:0000256" key="2">
    <source>
        <dbReference type="ARBA" id="ARBA00022578"/>
    </source>
</evidence>
<dbReference type="Pfam" id="PF02796">
    <property type="entry name" value="HTH_7"/>
    <property type="match status" value="1"/>
</dbReference>
<feature type="domain" description="HTH IS21-type" evidence="5">
    <location>
        <begin position="1"/>
        <end position="62"/>
    </location>
</feature>
<dbReference type="EMBL" id="BNJJ01000015">
    <property type="protein sequence ID" value="GHO87168.1"/>
    <property type="molecule type" value="Genomic_DNA"/>
</dbReference>
<evidence type="ECO:0000259" key="6">
    <source>
        <dbReference type="PROSITE" id="PS50994"/>
    </source>
</evidence>
<dbReference type="PANTHER" id="PTHR35004:SF6">
    <property type="entry name" value="TRANSPOSASE"/>
    <property type="match status" value="1"/>
</dbReference>
<gene>
    <name evidence="7" type="ORF">KSZ_51740</name>
</gene>
<dbReference type="PANTHER" id="PTHR35004">
    <property type="entry name" value="TRANSPOSASE RV3428C-RELATED"/>
    <property type="match status" value="1"/>
</dbReference>
<protein>
    <submittedName>
        <fullName evidence="7">IS21 family transposase</fullName>
    </submittedName>
</protein>
<evidence type="ECO:0000256" key="3">
    <source>
        <dbReference type="ARBA" id="ARBA00023125"/>
    </source>
</evidence>
<dbReference type="PROSITE" id="PS50994">
    <property type="entry name" value="INTEGRASE"/>
    <property type="match status" value="1"/>
</dbReference>
<dbReference type="InterPro" id="IPR006120">
    <property type="entry name" value="Resolvase_HTH_dom"/>
</dbReference>
<dbReference type="InterPro" id="IPR001584">
    <property type="entry name" value="Integrase_cat-core"/>
</dbReference>
<proteinExistence type="inferred from homology"/>
<sequence>MNTIHELAAQGKSIQDIAISLGIARNTVRKYLRHPELCTMPHPRPNRHSKLDPFKAQVKQWTEQDHCYNCEAMLPRLLEMGYTGSLSVLKAFVHPLRPPAGGHYPIVRYETEPGEQVQFDWGEFTYEQQGAPRKVYGFTAVLCYSRMRFVTFVKRCDCPTMIRCLMEAFEYFGGLPKAALTDRMKSVLLEMEDKTPRWNARFADFMASIGVAPRICKPYTPQTKGKVERSVGFVKQSFWAGVNFTDIDDLNRQAHIWCERINSRVHRTTHERPRERREQEPLSPLPAAFAWERFATEERKVGWDGYVSYDGVLYGLPSEARVAGSVVQVRERHGMLSVWSAGQLLVELAKRPHSQDTVTHPDQFRTVAPAASLRERTIPLGHQRAAPVVLTRALAEYDQLCGLEVHSCNLN</sequence>
<dbReference type="Pfam" id="PF00665">
    <property type="entry name" value="rve"/>
    <property type="match status" value="1"/>
</dbReference>
<dbReference type="InterPro" id="IPR017894">
    <property type="entry name" value="HTH_IS21_transposase_type"/>
</dbReference>
<keyword evidence="4" id="KW-0233">DNA recombination</keyword>
<dbReference type="Gene3D" id="3.30.420.10">
    <property type="entry name" value="Ribonuclease H-like superfamily/Ribonuclease H"/>
    <property type="match status" value="1"/>
</dbReference>
<dbReference type="PROSITE" id="PS50531">
    <property type="entry name" value="HTH_IS21"/>
    <property type="match status" value="1"/>
</dbReference>
<evidence type="ECO:0000313" key="7">
    <source>
        <dbReference type="EMBL" id="GHO87168.1"/>
    </source>
</evidence>
<dbReference type="RefSeq" id="WP_201364741.1">
    <property type="nucleotide sequence ID" value="NZ_BNJJ01000015.1"/>
</dbReference>
<dbReference type="Proteomes" id="UP000635565">
    <property type="component" value="Unassembled WGS sequence"/>
</dbReference>
<reference evidence="7 8" key="1">
    <citation type="journal article" date="2021" name="Int. J. Syst. Evol. Microbiol.">
        <title>Reticulibacter mediterranei gen. nov., sp. nov., within the new family Reticulibacteraceae fam. nov., and Ktedonospora formicarum gen. nov., sp. nov., Ktedonobacter robiniae sp. nov., Dictyobacter formicarum sp. nov. and Dictyobacter arantiisoli sp. nov., belonging to the class Ktedonobacteria.</title>
        <authorList>
            <person name="Yabe S."/>
            <person name="Zheng Y."/>
            <person name="Wang C.M."/>
            <person name="Sakai Y."/>
            <person name="Abe K."/>
            <person name="Yokota A."/>
            <person name="Donadio S."/>
            <person name="Cavaletti L."/>
            <person name="Monciardini P."/>
        </authorList>
    </citation>
    <scope>NUCLEOTIDE SEQUENCE [LARGE SCALE GENOMIC DNA]</scope>
    <source>
        <strain evidence="7 8">SOSP1-9</strain>
    </source>
</reference>
<dbReference type="Pfam" id="PF22483">
    <property type="entry name" value="Mu-transpos_C_2"/>
    <property type="match status" value="1"/>
</dbReference>
<keyword evidence="8" id="KW-1185">Reference proteome</keyword>
<feature type="domain" description="Integrase catalytic" evidence="6">
    <location>
        <begin position="109"/>
        <end position="281"/>
    </location>
</feature>
<dbReference type="NCBIfam" id="NF033546">
    <property type="entry name" value="transpos_IS21"/>
    <property type="match status" value="1"/>
</dbReference>
<name>A0ABQ3VP68_9CHLR</name>
<comment type="caution">
    <text evidence="7">The sequence shown here is derived from an EMBL/GenBank/DDBJ whole genome shotgun (WGS) entry which is preliminary data.</text>
</comment>
<evidence type="ECO:0000256" key="4">
    <source>
        <dbReference type="ARBA" id="ARBA00023172"/>
    </source>
</evidence>
<keyword evidence="3" id="KW-0238">DNA-binding</keyword>
<comment type="similarity">
    <text evidence="1">Belongs to the transposase IS21/IS408/IS1162 family.</text>
</comment>
<dbReference type="InterPro" id="IPR036397">
    <property type="entry name" value="RNaseH_sf"/>
</dbReference>
<evidence type="ECO:0000256" key="1">
    <source>
        <dbReference type="ARBA" id="ARBA00009277"/>
    </source>
</evidence>